<dbReference type="Gene3D" id="1.25.40.10">
    <property type="entry name" value="Tetratricopeptide repeat domain"/>
    <property type="match status" value="1"/>
</dbReference>
<name>A0A6J6E2L6_9ZZZZ</name>
<dbReference type="Pfam" id="PF14561">
    <property type="entry name" value="TPR_20"/>
    <property type="match status" value="1"/>
</dbReference>
<feature type="compositionally biased region" description="Polar residues" evidence="1">
    <location>
        <begin position="160"/>
        <end position="169"/>
    </location>
</feature>
<feature type="region of interest" description="Disordered" evidence="1">
    <location>
        <begin position="160"/>
        <end position="187"/>
    </location>
</feature>
<organism evidence="2">
    <name type="scientific">freshwater metagenome</name>
    <dbReference type="NCBI Taxonomy" id="449393"/>
    <lineage>
        <taxon>unclassified sequences</taxon>
        <taxon>metagenomes</taxon>
        <taxon>ecological metagenomes</taxon>
    </lineage>
</organism>
<dbReference type="InterPro" id="IPR036249">
    <property type="entry name" value="Thioredoxin-like_sf"/>
</dbReference>
<protein>
    <submittedName>
        <fullName evidence="2">Unannotated protein</fullName>
    </submittedName>
</protein>
<dbReference type="SUPFAM" id="SSF52833">
    <property type="entry name" value="Thioredoxin-like"/>
    <property type="match status" value="1"/>
</dbReference>
<evidence type="ECO:0000256" key="1">
    <source>
        <dbReference type="SAM" id="MobiDB-lite"/>
    </source>
</evidence>
<proteinExistence type="predicted"/>
<evidence type="ECO:0000313" key="2">
    <source>
        <dbReference type="EMBL" id="CAB4569509.1"/>
    </source>
</evidence>
<dbReference type="SUPFAM" id="SSF48452">
    <property type="entry name" value="TPR-like"/>
    <property type="match status" value="1"/>
</dbReference>
<accession>A0A6J6E2L6</accession>
<dbReference type="AlphaFoldDB" id="A0A6J6E2L6"/>
<reference evidence="2" key="1">
    <citation type="submission" date="2020-05" db="EMBL/GenBank/DDBJ databases">
        <authorList>
            <person name="Chiriac C."/>
            <person name="Salcher M."/>
            <person name="Ghai R."/>
            <person name="Kavagutti S V."/>
        </authorList>
    </citation>
    <scope>NUCLEOTIDE SEQUENCE</scope>
</reference>
<dbReference type="Gene3D" id="3.40.30.10">
    <property type="entry name" value="Glutaredoxin"/>
    <property type="match status" value="1"/>
</dbReference>
<gene>
    <name evidence="2" type="ORF">UFOPK1650_00629</name>
</gene>
<dbReference type="InterPro" id="IPR011990">
    <property type="entry name" value="TPR-like_helical_dom_sf"/>
</dbReference>
<dbReference type="EMBL" id="CAEZTJ010000081">
    <property type="protein sequence ID" value="CAB4569509.1"/>
    <property type="molecule type" value="Genomic_DNA"/>
</dbReference>
<sequence length="317" mass="34019">MGNSKFGNLPKGFGRAIDLSSLVRPATPASTPGSQSGAASGGASVIVNVTENNLVSDFIDYSKKVPAFIFIWSDRAKGSREMLETLDRLAQRDQGAWRLGAISFDTQPELASALRVTAIPAAVVLINEQVLPIPQLPPEEASLRLMINRILEVAEQQGMTISRGSSGDTSGAPASDAPAPSEPEEEEAYAAIERGDFATAAGAYKRLLDRRPGDALALQALAQCELMIRTASIDPKKAIDDASRNPDDLDLAMKASDVEVAMGEVEAAFARLITFIKNHPGDDRKRAREHLLTLFSLVPQEDPILLKARRDLASALF</sequence>